<organism evidence="1">
    <name type="scientific">marine sediment metagenome</name>
    <dbReference type="NCBI Taxonomy" id="412755"/>
    <lineage>
        <taxon>unclassified sequences</taxon>
        <taxon>metagenomes</taxon>
        <taxon>ecological metagenomes</taxon>
    </lineage>
</organism>
<sequence>MKETYEERKKREEHEAMIRGMSRAGRHWARIGAYRRREGFHPLGLKKANEWFIEGKLFFDDVEENNKREAHCKVCGKELIKGEGHRMLIYASDWYHLSFYFCCEGCKNILESESFAKSSLIRIENKGKEKRKDNGSRRIY</sequence>
<accession>X1H203</accession>
<name>X1H203_9ZZZZ</name>
<gene>
    <name evidence="1" type="ORF">S03H2_35273</name>
</gene>
<protein>
    <submittedName>
        <fullName evidence="1">Uncharacterized protein</fullName>
    </submittedName>
</protein>
<proteinExistence type="predicted"/>
<dbReference type="AlphaFoldDB" id="X1H203"/>
<evidence type="ECO:0000313" key="1">
    <source>
        <dbReference type="EMBL" id="GAH47894.1"/>
    </source>
</evidence>
<reference evidence="1" key="1">
    <citation type="journal article" date="2014" name="Front. Microbiol.">
        <title>High frequency of phylogenetically diverse reductive dehalogenase-homologous genes in deep subseafloor sedimentary metagenomes.</title>
        <authorList>
            <person name="Kawai M."/>
            <person name="Futagami T."/>
            <person name="Toyoda A."/>
            <person name="Takaki Y."/>
            <person name="Nishi S."/>
            <person name="Hori S."/>
            <person name="Arai W."/>
            <person name="Tsubouchi T."/>
            <person name="Morono Y."/>
            <person name="Uchiyama I."/>
            <person name="Ito T."/>
            <person name="Fujiyama A."/>
            <person name="Inagaki F."/>
            <person name="Takami H."/>
        </authorList>
    </citation>
    <scope>NUCLEOTIDE SEQUENCE</scope>
    <source>
        <strain evidence="1">Expedition CK06-06</strain>
    </source>
</reference>
<dbReference type="EMBL" id="BARU01021558">
    <property type="protein sequence ID" value="GAH47894.1"/>
    <property type="molecule type" value="Genomic_DNA"/>
</dbReference>
<comment type="caution">
    <text evidence="1">The sequence shown here is derived from an EMBL/GenBank/DDBJ whole genome shotgun (WGS) entry which is preliminary data.</text>
</comment>